<dbReference type="Gene3D" id="3.40.250.10">
    <property type="entry name" value="Rhodanese-like domain"/>
    <property type="match status" value="1"/>
</dbReference>
<dbReference type="Pfam" id="PF00581">
    <property type="entry name" value="Rhodanese"/>
    <property type="match status" value="1"/>
</dbReference>
<comment type="caution">
    <text evidence="3">The sequence shown here is derived from an EMBL/GenBank/DDBJ whole genome shotgun (WGS) entry which is preliminary data.</text>
</comment>
<protein>
    <submittedName>
        <fullName evidence="3">Rhodanese-like domain-containing protein</fullName>
    </submittedName>
</protein>
<proteinExistence type="predicted"/>
<feature type="compositionally biased region" description="Low complexity" evidence="1">
    <location>
        <begin position="79"/>
        <end position="90"/>
    </location>
</feature>
<reference evidence="3" key="1">
    <citation type="submission" date="2022-05" db="EMBL/GenBank/DDBJ databases">
        <authorList>
            <person name="Tuo L."/>
        </authorList>
    </citation>
    <scope>NUCLEOTIDE SEQUENCE</scope>
    <source>
        <strain evidence="3">BSK12Z-4</strain>
    </source>
</reference>
<evidence type="ECO:0000313" key="3">
    <source>
        <dbReference type="EMBL" id="MCM0622146.1"/>
    </source>
</evidence>
<feature type="region of interest" description="Disordered" evidence="1">
    <location>
        <begin position="67"/>
        <end position="90"/>
    </location>
</feature>
<name>A0A9X2IFS6_9ACTN</name>
<accession>A0A9X2IFS6</accession>
<dbReference type="SUPFAM" id="SSF52821">
    <property type="entry name" value="Rhodanese/Cell cycle control phosphatase"/>
    <property type="match status" value="1"/>
</dbReference>
<dbReference type="RefSeq" id="WP_250828419.1">
    <property type="nucleotide sequence ID" value="NZ_JAMOIL010000029.1"/>
</dbReference>
<evidence type="ECO:0000313" key="4">
    <source>
        <dbReference type="Proteomes" id="UP001139485"/>
    </source>
</evidence>
<gene>
    <name evidence="3" type="ORF">M8330_17785</name>
</gene>
<dbReference type="EMBL" id="JAMOIL010000029">
    <property type="protein sequence ID" value="MCM0622146.1"/>
    <property type="molecule type" value="Genomic_DNA"/>
</dbReference>
<dbReference type="AlphaFoldDB" id="A0A9X2IFS6"/>
<dbReference type="PROSITE" id="PS50206">
    <property type="entry name" value="RHODANESE_3"/>
    <property type="match status" value="1"/>
</dbReference>
<evidence type="ECO:0000256" key="1">
    <source>
        <dbReference type="SAM" id="MobiDB-lite"/>
    </source>
</evidence>
<sequence>MTSIPVPTVDVHEALRLHGEGALLLDVREPDEWAEVHVDGATHLPLGHLDPADVPSDRLVVACAARATAPARPRPSSPGPATTSSTWAAA</sequence>
<dbReference type="Proteomes" id="UP001139485">
    <property type="component" value="Unassembled WGS sequence"/>
</dbReference>
<dbReference type="CDD" id="cd00158">
    <property type="entry name" value="RHOD"/>
    <property type="match status" value="1"/>
</dbReference>
<dbReference type="InterPro" id="IPR036873">
    <property type="entry name" value="Rhodanese-like_dom_sf"/>
</dbReference>
<evidence type="ECO:0000259" key="2">
    <source>
        <dbReference type="PROSITE" id="PS50206"/>
    </source>
</evidence>
<keyword evidence="4" id="KW-1185">Reference proteome</keyword>
<organism evidence="3 4">
    <name type="scientific">Nocardioides bruguierae</name>
    <dbReference type="NCBI Taxonomy" id="2945102"/>
    <lineage>
        <taxon>Bacteria</taxon>
        <taxon>Bacillati</taxon>
        <taxon>Actinomycetota</taxon>
        <taxon>Actinomycetes</taxon>
        <taxon>Propionibacteriales</taxon>
        <taxon>Nocardioidaceae</taxon>
        <taxon>Nocardioides</taxon>
    </lineage>
</organism>
<dbReference type="InterPro" id="IPR001763">
    <property type="entry name" value="Rhodanese-like_dom"/>
</dbReference>
<feature type="domain" description="Rhodanese" evidence="2">
    <location>
        <begin position="18"/>
        <end position="61"/>
    </location>
</feature>